<reference evidence="7 8" key="1">
    <citation type="submission" date="2018-05" db="EMBL/GenBank/DDBJ databases">
        <title>Genomic Encyclopedia of Archaeal and Bacterial Type Strains, Phase II (KMG-II): from individual species to whole genera.</title>
        <authorList>
            <person name="Goeker M."/>
        </authorList>
    </citation>
    <scope>NUCLEOTIDE SEQUENCE [LARGE SCALE GENOMIC DNA]</scope>
    <source>
        <strain evidence="7 8">DSM 22214</strain>
    </source>
</reference>
<evidence type="ECO:0000313" key="7">
    <source>
        <dbReference type="EMBL" id="PWK27528.1"/>
    </source>
</evidence>
<dbReference type="PANTHER" id="PTHR11069:SF23">
    <property type="entry name" value="LYSOSOMAL ACID GLUCOSYLCERAMIDASE"/>
    <property type="match status" value="1"/>
</dbReference>
<dbReference type="InterPro" id="IPR013780">
    <property type="entry name" value="Glyco_hydro_b"/>
</dbReference>
<dbReference type="InterPro" id="IPR001139">
    <property type="entry name" value="Glyco_hydro_30"/>
</dbReference>
<dbReference type="GO" id="GO:0006680">
    <property type="term" value="P:glucosylceramide catabolic process"/>
    <property type="evidence" value="ECO:0007669"/>
    <property type="project" value="TreeGrafter"/>
</dbReference>
<sequence>MRSLISTIFLFLIWACDVKSTNSNVSPQQPPTTTPVVSNNPVLSYWLTTPDQTILLQKQGDVTFYKSTNANVSIEVDSTQEFQSIDGFGFTLTGGSAKLISQLSASEKSNLLNELFGKEAKSIGISYLRISVGASDLDEKVFSYNDLELGQKDENLAKFSLEPDKQYLIPILKEIIKINPSIKIMGSPWSAPVWMKTNGKSIGGNLSPEYYQVYAKYLAKYIAEMKKEGITIDALTLQNEPQHGGNNPSMVMSFTDQANFVKNNLGPLFRKENITTKIIVWDHNCDNPEYPINVLNDNEANQYIDGSAFHLYAGDISALSRVHTLHPNKNLYFTEQWTSSKGAFGGDLQWHVKNVVIGSVRNWSKVALEWNLANDANFQPHTPGGCTECKGALTISGSNITRNVSYYIIAHASKFVPAGSKRIQSTTNSNLPNAAFMTPEGKKVLILENDKTTSIDINVKQSDKIAVMTLPAGSVATIVW</sequence>
<keyword evidence="8" id="KW-1185">Reference proteome</keyword>
<comment type="caution">
    <text evidence="7">The sequence shown here is derived from an EMBL/GenBank/DDBJ whole genome shotgun (WGS) entry which is preliminary data.</text>
</comment>
<dbReference type="InterPro" id="IPR033452">
    <property type="entry name" value="GH30_C"/>
</dbReference>
<keyword evidence="2" id="KW-0732">Signal</keyword>
<dbReference type="InterPro" id="IPR033453">
    <property type="entry name" value="Glyco_hydro_30_TIM-barrel"/>
</dbReference>
<dbReference type="InterPro" id="IPR017853">
    <property type="entry name" value="GH"/>
</dbReference>
<feature type="domain" description="Glycosyl hydrolase family 30 beta sandwich" evidence="6">
    <location>
        <begin position="419"/>
        <end position="478"/>
    </location>
</feature>
<dbReference type="AlphaFoldDB" id="A0A316E9T3"/>
<protein>
    <submittedName>
        <fullName evidence="7">Glucosylceramidase</fullName>
    </submittedName>
</protein>
<dbReference type="GO" id="GO:0016020">
    <property type="term" value="C:membrane"/>
    <property type="evidence" value="ECO:0007669"/>
    <property type="project" value="GOC"/>
</dbReference>
<feature type="domain" description="Glycosyl hydrolase family 30 TIM-barrel" evidence="5">
    <location>
        <begin position="85"/>
        <end position="416"/>
    </location>
</feature>
<dbReference type="Gene3D" id="2.60.40.1180">
    <property type="entry name" value="Golgi alpha-mannosidase II"/>
    <property type="match status" value="1"/>
</dbReference>
<dbReference type="Pfam" id="PF02055">
    <property type="entry name" value="Glyco_hydro_30"/>
    <property type="match status" value="1"/>
</dbReference>
<evidence type="ECO:0000313" key="8">
    <source>
        <dbReference type="Proteomes" id="UP000245489"/>
    </source>
</evidence>
<evidence type="ECO:0000256" key="3">
    <source>
        <dbReference type="ARBA" id="ARBA00022801"/>
    </source>
</evidence>
<dbReference type="EMBL" id="QGGO01000006">
    <property type="protein sequence ID" value="PWK27528.1"/>
    <property type="molecule type" value="Genomic_DNA"/>
</dbReference>
<organism evidence="7 8">
    <name type="scientific">Arcicella aurantiaca</name>
    <dbReference type="NCBI Taxonomy" id="591202"/>
    <lineage>
        <taxon>Bacteria</taxon>
        <taxon>Pseudomonadati</taxon>
        <taxon>Bacteroidota</taxon>
        <taxon>Cytophagia</taxon>
        <taxon>Cytophagales</taxon>
        <taxon>Flectobacillaceae</taxon>
        <taxon>Arcicella</taxon>
    </lineage>
</organism>
<keyword evidence="3 4" id="KW-0378">Hydrolase</keyword>
<dbReference type="Gene3D" id="3.20.20.80">
    <property type="entry name" value="Glycosidases"/>
    <property type="match status" value="1"/>
</dbReference>
<evidence type="ECO:0000256" key="4">
    <source>
        <dbReference type="RuleBase" id="RU361188"/>
    </source>
</evidence>
<evidence type="ECO:0000256" key="1">
    <source>
        <dbReference type="ARBA" id="ARBA00005382"/>
    </source>
</evidence>
<evidence type="ECO:0000259" key="5">
    <source>
        <dbReference type="Pfam" id="PF02055"/>
    </source>
</evidence>
<name>A0A316E9T3_9BACT</name>
<comment type="similarity">
    <text evidence="1 4">Belongs to the glycosyl hydrolase 30 family.</text>
</comment>
<dbReference type="PANTHER" id="PTHR11069">
    <property type="entry name" value="GLUCOSYLCERAMIDASE"/>
    <property type="match status" value="1"/>
</dbReference>
<gene>
    <name evidence="7" type="ORF">LV89_01419</name>
</gene>
<proteinExistence type="inferred from homology"/>
<accession>A0A316E9T3</accession>
<dbReference type="RefSeq" id="WP_109742185.1">
    <property type="nucleotide sequence ID" value="NZ_QGGO01000006.1"/>
</dbReference>
<evidence type="ECO:0000259" key="6">
    <source>
        <dbReference type="Pfam" id="PF17189"/>
    </source>
</evidence>
<dbReference type="Pfam" id="PF17189">
    <property type="entry name" value="Glyco_hydro_30C"/>
    <property type="match status" value="1"/>
</dbReference>
<dbReference type="Proteomes" id="UP000245489">
    <property type="component" value="Unassembled WGS sequence"/>
</dbReference>
<evidence type="ECO:0000256" key="2">
    <source>
        <dbReference type="ARBA" id="ARBA00022729"/>
    </source>
</evidence>
<dbReference type="GO" id="GO:0004348">
    <property type="term" value="F:glucosylceramidase activity"/>
    <property type="evidence" value="ECO:0007669"/>
    <property type="project" value="InterPro"/>
</dbReference>
<dbReference type="OrthoDB" id="9806701at2"/>
<dbReference type="SUPFAM" id="SSF51445">
    <property type="entry name" value="(Trans)glycosidases"/>
    <property type="match status" value="1"/>
</dbReference>
<keyword evidence="4" id="KW-0326">Glycosidase</keyword>